<dbReference type="InterPro" id="IPR054289">
    <property type="entry name" value="DUF7025"/>
</dbReference>
<dbReference type="Gene3D" id="3.40.50.300">
    <property type="entry name" value="P-loop containing nucleotide triphosphate hydrolases"/>
    <property type="match status" value="1"/>
</dbReference>
<evidence type="ECO:0000259" key="2">
    <source>
        <dbReference type="SMART" id="SM00382"/>
    </source>
</evidence>
<dbReference type="GO" id="GO:0016887">
    <property type="term" value="F:ATP hydrolysis activity"/>
    <property type="evidence" value="ECO:0007669"/>
    <property type="project" value="InterPro"/>
</dbReference>
<keyword evidence="4" id="KW-1185">Reference proteome</keyword>
<comment type="caution">
    <text evidence="3">The sequence shown here is derived from an EMBL/GenBank/DDBJ whole genome shotgun (WGS) entry which is preliminary data.</text>
</comment>
<dbReference type="InterPro" id="IPR003959">
    <property type="entry name" value="ATPase_AAA_core"/>
</dbReference>
<dbReference type="Proteomes" id="UP001213000">
    <property type="component" value="Unassembled WGS sequence"/>
</dbReference>
<dbReference type="PANTHER" id="PTHR46411">
    <property type="entry name" value="FAMILY ATPASE, PUTATIVE-RELATED"/>
    <property type="match status" value="1"/>
</dbReference>
<dbReference type="SMART" id="SM00382">
    <property type="entry name" value="AAA"/>
    <property type="match status" value="1"/>
</dbReference>
<sequence length="772" mass="86115">MHRRLSTLMKSSGGPSSSRVDSLDEPDVGNDTESKISTVAPTVRGSENVAELAPPSLKIKRVDYYYSWWTRAWKYRNTSAKIAVESAPPGASAAATGKDGNDPWKDYLFVIVRTIPRSELASITVKIVIKSPYIVKACKDVIQTWPGVSWNADPLEMDPEIFLVFYDQFVAYRDAILAKKATQEETYIAKAVDLLINTLANDYKTTLTRLRRLTTHGEIEWSLVPYLLVPRTTFVARCVVTGQPRLFKLRQWVRTTVDTSRVFQLTLESTDMVDRPVTQSVAIGRVQTTISLRSFKGIVKIQTLDAYPIRFYNDENGLREQGLREMAIERGKKWLSLFGVHHVQYEGVAALRTGSGTGDVQRHFIKSRVMVDRATFRRSNTSYRFPAPVARVVETDDTGDSNDRWNNAPAIITPIPPIPVQDPWPNVPGNQPWGSAPVPASSNGSSSTLSLRRTQVLHTTSVGVVVESNKGPYEEIAVEDYTDEDYLLSSTVVYGFSLADKIWLEFNVSLINPVEWNASAFTNLVLPTGRKDLMKSLIEAHHKQLNFDDFIKGKGHGLVINLFGPPGVGKTFSAEATSEHVQRPLYVVGAGDLGTNASALDTALEKVFNLATAWKAIVLIDEADVFLEQRSLHDLERNAMVAVFLRHVEYYRGILFLTTNRVKTFDEAFLSRIHVALHFTELTHESKIQVWKAFLHKVGALAEEPGATGEITEGQVVELARREINGRQIKNAVRTAQSMAAAKGQNLGYAHVLQTLDAMEEFTREFEKATAA</sequence>
<dbReference type="SUPFAM" id="SSF52540">
    <property type="entry name" value="P-loop containing nucleoside triphosphate hydrolases"/>
    <property type="match status" value="1"/>
</dbReference>
<gene>
    <name evidence="3" type="ORF">NP233_g10812</name>
</gene>
<name>A0AAD5YPH3_9AGAR</name>
<accession>A0AAD5YPH3</accession>
<feature type="compositionally biased region" description="Low complexity" evidence="1">
    <location>
        <begin position="1"/>
        <end position="20"/>
    </location>
</feature>
<dbReference type="PANTHER" id="PTHR46411:SF3">
    <property type="entry name" value="AAA+ ATPASE DOMAIN-CONTAINING PROTEIN"/>
    <property type="match status" value="1"/>
</dbReference>
<dbReference type="AlphaFoldDB" id="A0AAD5YPH3"/>
<organism evidence="3 4">
    <name type="scientific">Leucocoprinus birnbaumii</name>
    <dbReference type="NCBI Taxonomy" id="56174"/>
    <lineage>
        <taxon>Eukaryota</taxon>
        <taxon>Fungi</taxon>
        <taxon>Dikarya</taxon>
        <taxon>Basidiomycota</taxon>
        <taxon>Agaricomycotina</taxon>
        <taxon>Agaricomycetes</taxon>
        <taxon>Agaricomycetidae</taxon>
        <taxon>Agaricales</taxon>
        <taxon>Agaricineae</taxon>
        <taxon>Agaricaceae</taxon>
        <taxon>Leucocoprinus</taxon>
    </lineage>
</organism>
<feature type="domain" description="AAA+ ATPase" evidence="2">
    <location>
        <begin position="556"/>
        <end position="681"/>
    </location>
</feature>
<evidence type="ECO:0000256" key="1">
    <source>
        <dbReference type="SAM" id="MobiDB-lite"/>
    </source>
</evidence>
<proteinExistence type="predicted"/>
<dbReference type="GO" id="GO:0005524">
    <property type="term" value="F:ATP binding"/>
    <property type="evidence" value="ECO:0007669"/>
    <property type="project" value="InterPro"/>
</dbReference>
<reference evidence="3" key="1">
    <citation type="submission" date="2022-07" db="EMBL/GenBank/DDBJ databases">
        <title>Genome Sequence of Leucocoprinus birnbaumii.</title>
        <authorList>
            <person name="Buettner E."/>
        </authorList>
    </citation>
    <scope>NUCLEOTIDE SEQUENCE</scope>
    <source>
        <strain evidence="3">VT141</strain>
    </source>
</reference>
<dbReference type="Pfam" id="PF22942">
    <property type="entry name" value="DUF7025"/>
    <property type="match status" value="1"/>
</dbReference>
<feature type="region of interest" description="Disordered" evidence="1">
    <location>
        <begin position="427"/>
        <end position="447"/>
    </location>
</feature>
<dbReference type="Pfam" id="PF00004">
    <property type="entry name" value="AAA"/>
    <property type="match status" value="1"/>
</dbReference>
<dbReference type="InterPro" id="IPR003593">
    <property type="entry name" value="AAA+_ATPase"/>
</dbReference>
<dbReference type="CDD" id="cd19481">
    <property type="entry name" value="RecA-like_protease"/>
    <property type="match status" value="1"/>
</dbReference>
<evidence type="ECO:0000313" key="4">
    <source>
        <dbReference type="Proteomes" id="UP001213000"/>
    </source>
</evidence>
<feature type="region of interest" description="Disordered" evidence="1">
    <location>
        <begin position="1"/>
        <end position="40"/>
    </location>
</feature>
<dbReference type="EMBL" id="JANIEX010001164">
    <property type="protein sequence ID" value="KAJ3560481.1"/>
    <property type="molecule type" value="Genomic_DNA"/>
</dbReference>
<dbReference type="InterPro" id="IPR027417">
    <property type="entry name" value="P-loop_NTPase"/>
</dbReference>
<evidence type="ECO:0000313" key="3">
    <source>
        <dbReference type="EMBL" id="KAJ3560481.1"/>
    </source>
</evidence>
<protein>
    <recommendedName>
        <fullName evidence="2">AAA+ ATPase domain-containing protein</fullName>
    </recommendedName>
</protein>